<gene>
    <name evidence="1" type="ORF">SAMN04488511_11829</name>
</gene>
<name>A0A1I0U1U0_9SPHI</name>
<evidence type="ECO:0000313" key="1">
    <source>
        <dbReference type="EMBL" id="SFA57863.1"/>
    </source>
</evidence>
<dbReference type="Proteomes" id="UP000198836">
    <property type="component" value="Unassembled WGS sequence"/>
</dbReference>
<dbReference type="AlphaFoldDB" id="A0A1I0U1U0"/>
<dbReference type="EMBL" id="FOJM01000018">
    <property type="protein sequence ID" value="SFA57863.1"/>
    <property type="molecule type" value="Genomic_DNA"/>
</dbReference>
<accession>A0A1I0U1U0</accession>
<keyword evidence="2" id="KW-1185">Reference proteome</keyword>
<protein>
    <submittedName>
        <fullName evidence="1">Uncharacterized protein</fullName>
    </submittedName>
</protein>
<sequence length="104" mass="12263">MAFLQMKGFYQCQLVTADTTEKKGLSEMLRPDQTLRPDHSNKVKKIRRCTENDNVNLPNFQILPESIQFLQLLSFLLNVLQILFRELKGYLMIFLTTRPEQSER</sequence>
<reference evidence="2" key="1">
    <citation type="submission" date="2016-10" db="EMBL/GenBank/DDBJ databases">
        <authorList>
            <person name="Varghese N."/>
            <person name="Submissions S."/>
        </authorList>
    </citation>
    <scope>NUCLEOTIDE SEQUENCE [LARGE SCALE GENOMIC DNA]</scope>
    <source>
        <strain evidence="2">DSM 18130</strain>
    </source>
</reference>
<organism evidence="1 2">
    <name type="scientific">Pedobacter suwonensis</name>
    <dbReference type="NCBI Taxonomy" id="332999"/>
    <lineage>
        <taxon>Bacteria</taxon>
        <taxon>Pseudomonadati</taxon>
        <taxon>Bacteroidota</taxon>
        <taxon>Sphingobacteriia</taxon>
        <taxon>Sphingobacteriales</taxon>
        <taxon>Sphingobacteriaceae</taxon>
        <taxon>Pedobacter</taxon>
    </lineage>
</organism>
<proteinExistence type="predicted"/>
<evidence type="ECO:0000313" key="2">
    <source>
        <dbReference type="Proteomes" id="UP000198836"/>
    </source>
</evidence>